<feature type="domain" description="Menaquinone biosynthesis protein MenD middle" evidence="10">
    <location>
        <begin position="220"/>
        <end position="404"/>
    </location>
</feature>
<comment type="function">
    <text evidence="7">Catalyzes the thiamine diphosphate-dependent decarboxylation of 2-oxoglutarate and the subsequent addition of the resulting succinic semialdehyde-thiamine pyrophosphate anion to isochorismate to yield 2-succinyl-5-enolpyruvyl-6-hydroxy-3-cyclohexene-1-carboxylate (SEPHCHC).</text>
</comment>
<comment type="catalytic activity">
    <reaction evidence="7">
        <text>isochorismate + 2-oxoglutarate + H(+) = 5-enolpyruvoyl-6-hydroxy-2-succinyl-cyclohex-3-ene-1-carboxylate + CO2</text>
        <dbReference type="Rhea" id="RHEA:25593"/>
        <dbReference type="ChEBI" id="CHEBI:15378"/>
        <dbReference type="ChEBI" id="CHEBI:16526"/>
        <dbReference type="ChEBI" id="CHEBI:16810"/>
        <dbReference type="ChEBI" id="CHEBI:29780"/>
        <dbReference type="ChEBI" id="CHEBI:58818"/>
        <dbReference type="EC" id="2.2.1.9"/>
    </reaction>
</comment>
<keyword evidence="12" id="KW-1185">Reference proteome</keyword>
<comment type="cofactor">
    <cofactor evidence="7">
        <name>thiamine diphosphate</name>
        <dbReference type="ChEBI" id="CHEBI:58937"/>
    </cofactor>
    <text evidence="7">Binds 1 thiamine pyrophosphate per subunit.</text>
</comment>
<evidence type="ECO:0000256" key="3">
    <source>
        <dbReference type="ARBA" id="ARBA00022723"/>
    </source>
</evidence>
<dbReference type="SUPFAM" id="SSF52518">
    <property type="entry name" value="Thiamin diphosphate-binding fold (THDP-binding)"/>
    <property type="match status" value="2"/>
</dbReference>
<dbReference type="InterPro" id="IPR012001">
    <property type="entry name" value="Thiamin_PyroP_enz_TPP-bd_dom"/>
</dbReference>
<keyword evidence="5 7" id="KW-0786">Thiamine pyrophosphate</keyword>
<reference evidence="12" key="1">
    <citation type="journal article" date="2019" name="Int. J. Syst. Evol. Microbiol.">
        <title>The Global Catalogue of Microorganisms (GCM) 10K type strain sequencing project: providing services to taxonomists for standard genome sequencing and annotation.</title>
        <authorList>
            <consortium name="The Broad Institute Genomics Platform"/>
            <consortium name="The Broad Institute Genome Sequencing Center for Infectious Disease"/>
            <person name="Wu L."/>
            <person name="Ma J."/>
        </authorList>
    </citation>
    <scope>NUCLEOTIDE SEQUENCE [LARGE SCALE GENOMIC DNA]</scope>
    <source>
        <strain evidence="12">CGMCC 1.16305</strain>
    </source>
</reference>
<evidence type="ECO:0000259" key="8">
    <source>
        <dbReference type="Pfam" id="PF02775"/>
    </source>
</evidence>
<dbReference type="Pfam" id="PF16582">
    <property type="entry name" value="TPP_enzyme_M_2"/>
    <property type="match status" value="1"/>
</dbReference>
<dbReference type="Gene3D" id="3.40.50.1220">
    <property type="entry name" value="TPP-binding domain"/>
    <property type="match status" value="1"/>
</dbReference>
<feature type="domain" description="Thiamine pyrophosphate enzyme TPP-binding" evidence="8">
    <location>
        <begin position="436"/>
        <end position="553"/>
    </location>
</feature>
<evidence type="ECO:0000259" key="10">
    <source>
        <dbReference type="Pfam" id="PF16582"/>
    </source>
</evidence>
<dbReference type="InterPro" id="IPR004433">
    <property type="entry name" value="MenaQ_synth_MenD"/>
</dbReference>
<comment type="cofactor">
    <cofactor evidence="7">
        <name>Mg(2+)</name>
        <dbReference type="ChEBI" id="CHEBI:18420"/>
    </cofactor>
    <cofactor evidence="7">
        <name>Mn(2+)</name>
        <dbReference type="ChEBI" id="CHEBI:29035"/>
    </cofactor>
</comment>
<dbReference type="PIRSF" id="PIRSF004983">
    <property type="entry name" value="MenD"/>
    <property type="match status" value="1"/>
</dbReference>
<dbReference type="InterPro" id="IPR029061">
    <property type="entry name" value="THDP-binding"/>
</dbReference>
<sequence length="587" mass="65457">MSHQEQLTRYCAAFVDELARAGVKHVVVSPGSRSTPLTIILNHHPSIKVWMNIDERSAAFFALGISKAGEPAALLCTSGTAAANYYPAIIEAKLSRVPLIVLTSDRPHELRNVGAPQAIDQIKMYGDHVKWFQEMPLPSDREEALRFSRVSARRAVSTSQVQPSGPVHLNFPFQEPLVPDLTIEQLWDGGLINEGRFSHTPGSYQLENEQIEMLAKLIKSHKRGLIVVGPQTDDQLAEKVVCLSERSGYPILADPLSQLRTGSHDQANIIDCYDAFLRDGAINEKLCPDVIVRFGAMPVAKPFLLYLKKMRPTHYIVVDESPEWREPTHLATDMVYSDPVRLCSELLDKLSTDQQDSSWLTLWRNINQTAKQEVIDFIDKAHWFEGQAVSELLSSIKDKEAAIFVGNSMPVRDLDTFLLNQQNKVRTMANRGANGIDGVVSTALGVSAVTDNVFLLIGDLSLYHDMNGLLAGKLHQLNATIIVMNNNGGGIFSFLPQAKEAGDFEQLFGTPTDLDFETVAKLYHMNYKKADSWPAYRKACIEASAAPGVKMIEVQTNRADNTEKHQQLWERISESVRSMIKKDVHDE</sequence>
<dbReference type="Pfam" id="PF02775">
    <property type="entry name" value="TPP_enzyme_C"/>
    <property type="match status" value="1"/>
</dbReference>
<dbReference type="GO" id="GO:0070204">
    <property type="term" value="F:2-succinyl-5-enolpyruvyl-6-hydroxy-3-cyclohexene-1-carboxylic-acid synthase activity"/>
    <property type="evidence" value="ECO:0007669"/>
    <property type="project" value="UniProtKB-EC"/>
</dbReference>
<keyword evidence="3 7" id="KW-0479">Metal-binding</keyword>
<evidence type="ECO:0000256" key="2">
    <source>
        <dbReference type="ARBA" id="ARBA00022679"/>
    </source>
</evidence>
<keyword evidence="1 7" id="KW-0474">Menaquinone biosynthesis</keyword>
<evidence type="ECO:0000256" key="5">
    <source>
        <dbReference type="ARBA" id="ARBA00023052"/>
    </source>
</evidence>
<comment type="caution">
    <text evidence="11">The sequence shown here is derived from an EMBL/GenBank/DDBJ whole genome shotgun (WGS) entry which is preliminary data.</text>
</comment>
<dbReference type="PANTHER" id="PTHR42916:SF1">
    <property type="entry name" value="PROTEIN PHYLLO, CHLOROPLASTIC"/>
    <property type="match status" value="1"/>
</dbReference>
<dbReference type="HAMAP" id="MF_01659">
    <property type="entry name" value="MenD"/>
    <property type="match status" value="1"/>
</dbReference>
<dbReference type="Pfam" id="PF02776">
    <property type="entry name" value="TPP_enzyme_N"/>
    <property type="match status" value="1"/>
</dbReference>
<dbReference type="SUPFAM" id="SSF52467">
    <property type="entry name" value="DHS-like NAD/FAD-binding domain"/>
    <property type="match status" value="1"/>
</dbReference>
<dbReference type="InterPro" id="IPR011766">
    <property type="entry name" value="TPP_enzyme_TPP-bd"/>
</dbReference>
<comment type="subunit">
    <text evidence="7">Homodimer.</text>
</comment>
<evidence type="ECO:0000313" key="11">
    <source>
        <dbReference type="EMBL" id="MFC7391798.1"/>
    </source>
</evidence>
<dbReference type="Proteomes" id="UP001596505">
    <property type="component" value="Unassembled WGS sequence"/>
</dbReference>
<name>A0ABW2PQV5_9BACL</name>
<evidence type="ECO:0000259" key="9">
    <source>
        <dbReference type="Pfam" id="PF02776"/>
    </source>
</evidence>
<accession>A0ABW2PQV5</accession>
<organism evidence="11 12">
    <name type="scientific">Scopulibacillus cellulosilyticus</name>
    <dbReference type="NCBI Taxonomy" id="2665665"/>
    <lineage>
        <taxon>Bacteria</taxon>
        <taxon>Bacillati</taxon>
        <taxon>Bacillota</taxon>
        <taxon>Bacilli</taxon>
        <taxon>Bacillales</taxon>
        <taxon>Sporolactobacillaceae</taxon>
        <taxon>Scopulibacillus</taxon>
    </lineage>
</organism>
<evidence type="ECO:0000313" key="12">
    <source>
        <dbReference type="Proteomes" id="UP001596505"/>
    </source>
</evidence>
<comment type="similarity">
    <text evidence="7">Belongs to the TPP enzyme family. MenD subfamily.</text>
</comment>
<dbReference type="Gene3D" id="3.40.50.970">
    <property type="match status" value="2"/>
</dbReference>
<evidence type="ECO:0000256" key="6">
    <source>
        <dbReference type="ARBA" id="ARBA00023211"/>
    </source>
</evidence>
<keyword evidence="6 7" id="KW-0464">Manganese</keyword>
<protein>
    <recommendedName>
        <fullName evidence="7">2-succinyl-5-enolpyruvyl-6-hydroxy-3-cyclohexene-1-carboxylate synthase</fullName>
        <shortName evidence="7">SEPHCHC synthase</shortName>
        <ecNumber evidence="7">2.2.1.9</ecNumber>
    </recommendedName>
    <alternativeName>
        <fullName evidence="7">Menaquinone biosynthesis protein MenD</fullName>
    </alternativeName>
</protein>
<dbReference type="RefSeq" id="WP_380963145.1">
    <property type="nucleotide sequence ID" value="NZ_JBHTCO010000002.1"/>
</dbReference>
<dbReference type="InterPro" id="IPR029035">
    <property type="entry name" value="DHS-like_NAD/FAD-binding_dom"/>
</dbReference>
<dbReference type="EMBL" id="JBHTCO010000002">
    <property type="protein sequence ID" value="MFC7391798.1"/>
    <property type="molecule type" value="Genomic_DNA"/>
</dbReference>
<evidence type="ECO:0000256" key="1">
    <source>
        <dbReference type="ARBA" id="ARBA00022428"/>
    </source>
</evidence>
<dbReference type="PANTHER" id="PTHR42916">
    <property type="entry name" value="2-SUCCINYL-5-ENOLPYRUVYL-6-HYDROXY-3-CYCLOHEXENE-1-CARBOXYLATE SYNTHASE"/>
    <property type="match status" value="1"/>
</dbReference>
<dbReference type="CDD" id="cd07037">
    <property type="entry name" value="TPP_PYR_MenD"/>
    <property type="match status" value="1"/>
</dbReference>
<feature type="domain" description="Thiamine pyrophosphate enzyme N-terminal TPP-binding" evidence="9">
    <location>
        <begin position="12"/>
        <end position="124"/>
    </location>
</feature>
<comment type="pathway">
    <text evidence="7">Quinol/quinone metabolism; menaquinone biosynthesis.</text>
</comment>
<evidence type="ECO:0000256" key="4">
    <source>
        <dbReference type="ARBA" id="ARBA00022842"/>
    </source>
</evidence>
<proteinExistence type="inferred from homology"/>
<comment type="pathway">
    <text evidence="7">Quinol/quinone metabolism; 1,4-dihydroxy-2-naphthoate biosynthesis; 1,4-dihydroxy-2-naphthoate from chorismate: step 2/7.</text>
</comment>
<keyword evidence="2 7" id="KW-0808">Transferase</keyword>
<evidence type="ECO:0000256" key="7">
    <source>
        <dbReference type="HAMAP-Rule" id="MF_01659"/>
    </source>
</evidence>
<gene>
    <name evidence="7 11" type="primary">menD</name>
    <name evidence="11" type="ORF">ACFQRG_02165</name>
</gene>
<dbReference type="NCBIfam" id="TIGR00173">
    <property type="entry name" value="menD"/>
    <property type="match status" value="1"/>
</dbReference>
<dbReference type="EC" id="2.2.1.9" evidence="7"/>
<dbReference type="InterPro" id="IPR032264">
    <property type="entry name" value="MenD_middle"/>
</dbReference>
<keyword evidence="4 7" id="KW-0460">Magnesium</keyword>
<dbReference type="CDD" id="cd02009">
    <property type="entry name" value="TPP_SHCHC_synthase"/>
    <property type="match status" value="1"/>
</dbReference>